<comment type="similarity">
    <text evidence="9">Belongs to the SecD/SecF family. SecF subfamily.</text>
</comment>
<dbReference type="GO" id="GO:0043952">
    <property type="term" value="P:protein transport by the Sec complex"/>
    <property type="evidence" value="ECO:0007669"/>
    <property type="project" value="UniProtKB-UniRule"/>
</dbReference>
<name>A0A6I3XFW3_9BURK</name>
<dbReference type="InterPro" id="IPR022813">
    <property type="entry name" value="SecD/SecF_arch_bac"/>
</dbReference>
<dbReference type="GO" id="GO:0005886">
    <property type="term" value="C:plasma membrane"/>
    <property type="evidence" value="ECO:0007669"/>
    <property type="project" value="UniProtKB-SubCell"/>
</dbReference>
<comment type="caution">
    <text evidence="11">The sequence shown here is derived from an EMBL/GenBank/DDBJ whole genome shotgun (WGS) entry which is preliminary data.</text>
</comment>
<keyword evidence="8 9" id="KW-0472">Membrane</keyword>
<dbReference type="HAMAP" id="MF_01464_B">
    <property type="entry name" value="SecF_B"/>
    <property type="match status" value="1"/>
</dbReference>
<feature type="transmembrane region" description="Helical" evidence="9">
    <location>
        <begin position="269"/>
        <end position="287"/>
    </location>
</feature>
<dbReference type="InterPro" id="IPR048634">
    <property type="entry name" value="SecD_SecF_C"/>
</dbReference>
<keyword evidence="2 9" id="KW-0813">Transport</keyword>
<evidence type="ECO:0000313" key="12">
    <source>
        <dbReference type="Proteomes" id="UP000431684"/>
    </source>
</evidence>
<keyword evidence="3 9" id="KW-1003">Cell membrane</keyword>
<proteinExistence type="inferred from homology"/>
<keyword evidence="5 9" id="KW-0653">Protein transport</keyword>
<dbReference type="Gene3D" id="1.20.1640.10">
    <property type="entry name" value="Multidrug efflux transporter AcrB transmembrane domain"/>
    <property type="match status" value="1"/>
</dbReference>
<dbReference type="EMBL" id="WNWM01000002">
    <property type="protein sequence ID" value="MUI14416.1"/>
    <property type="molecule type" value="Genomic_DNA"/>
</dbReference>
<dbReference type="GO" id="GO:0065002">
    <property type="term" value="P:intracellular protein transmembrane transport"/>
    <property type="evidence" value="ECO:0007669"/>
    <property type="project" value="UniProtKB-UniRule"/>
</dbReference>
<dbReference type="RefSeq" id="WP_155710111.1">
    <property type="nucleotide sequence ID" value="NZ_BMWU01000031.1"/>
</dbReference>
<protein>
    <recommendedName>
        <fullName evidence="9">Protein-export membrane protein SecF</fullName>
    </recommendedName>
</protein>
<dbReference type="FunFam" id="1.20.1640.10:FF:000025">
    <property type="entry name" value="Protein-export membrane protein SecF"/>
    <property type="match status" value="1"/>
</dbReference>
<feature type="transmembrane region" description="Helical" evidence="9">
    <location>
        <begin position="293"/>
        <end position="321"/>
    </location>
</feature>
<evidence type="ECO:0000259" key="10">
    <source>
        <dbReference type="Pfam" id="PF02355"/>
    </source>
</evidence>
<dbReference type="PANTHER" id="PTHR30081">
    <property type="entry name" value="PROTEIN-EXPORT MEMBRANE PROTEIN SEC"/>
    <property type="match status" value="1"/>
</dbReference>
<evidence type="ECO:0000256" key="4">
    <source>
        <dbReference type="ARBA" id="ARBA00022692"/>
    </source>
</evidence>
<keyword evidence="12" id="KW-1185">Reference proteome</keyword>
<keyword evidence="4 9" id="KW-0812">Transmembrane</keyword>
<feature type="transmembrane region" description="Helical" evidence="9">
    <location>
        <begin position="166"/>
        <end position="183"/>
    </location>
</feature>
<feature type="transmembrane region" description="Helical" evidence="9">
    <location>
        <begin position="12"/>
        <end position="35"/>
    </location>
</feature>
<dbReference type="PANTHER" id="PTHR30081:SF8">
    <property type="entry name" value="PROTEIN TRANSLOCASE SUBUNIT SECF"/>
    <property type="match status" value="1"/>
</dbReference>
<dbReference type="NCBIfam" id="TIGR00916">
    <property type="entry name" value="2A0604s01"/>
    <property type="match status" value="1"/>
</dbReference>
<keyword evidence="7 9" id="KW-0811">Translocation</keyword>
<evidence type="ECO:0000256" key="7">
    <source>
        <dbReference type="ARBA" id="ARBA00023010"/>
    </source>
</evidence>
<dbReference type="InterPro" id="IPR005665">
    <property type="entry name" value="SecF_bac"/>
</dbReference>
<gene>
    <name evidence="9 11" type="primary">secF</name>
    <name evidence="11" type="ORF">GJV26_18415</name>
</gene>
<evidence type="ECO:0000256" key="5">
    <source>
        <dbReference type="ARBA" id="ARBA00022927"/>
    </source>
</evidence>
<dbReference type="SUPFAM" id="SSF82866">
    <property type="entry name" value="Multidrug efflux transporter AcrB transmembrane domain"/>
    <property type="match status" value="1"/>
</dbReference>
<evidence type="ECO:0000256" key="8">
    <source>
        <dbReference type="ARBA" id="ARBA00023136"/>
    </source>
</evidence>
<feature type="domain" description="Protein export membrane protein SecD/SecF C-terminal" evidence="10">
    <location>
        <begin position="145"/>
        <end position="320"/>
    </location>
</feature>
<dbReference type="NCBIfam" id="TIGR00966">
    <property type="entry name" value="transloc_SecF"/>
    <property type="match status" value="1"/>
</dbReference>
<dbReference type="GO" id="GO:0015450">
    <property type="term" value="F:protein-transporting ATPase activity"/>
    <property type="evidence" value="ECO:0007669"/>
    <property type="project" value="InterPro"/>
</dbReference>
<evidence type="ECO:0000256" key="9">
    <source>
        <dbReference type="HAMAP-Rule" id="MF_01464"/>
    </source>
</evidence>
<dbReference type="InterPro" id="IPR022646">
    <property type="entry name" value="SecD/SecF_CS"/>
</dbReference>
<comment type="subunit">
    <text evidence="9">Forms a complex with SecD. Part of the essential Sec protein translocation apparatus which comprises SecA, SecYEG and auxiliary proteins SecDF-YajC and YidC.</text>
</comment>
<accession>A0A6I3XFW3</accession>
<dbReference type="Pfam" id="PF07549">
    <property type="entry name" value="Sec_GG"/>
    <property type="match status" value="1"/>
</dbReference>
<comment type="subcellular location">
    <subcellularLocation>
        <location evidence="1 9">Cell membrane</location>
        <topology evidence="1 9">Multi-pass membrane protein</topology>
    </subcellularLocation>
</comment>
<dbReference type="Proteomes" id="UP000431684">
    <property type="component" value="Unassembled WGS sequence"/>
</dbReference>
<comment type="function">
    <text evidence="9">Part of the Sec protein translocase complex. Interacts with the SecYEG preprotein conducting channel. SecDF uses the proton motive force (PMF) to complete protein translocation after the ATP-dependent function of SecA.</text>
</comment>
<feature type="transmembrane region" description="Helical" evidence="9">
    <location>
        <begin position="217"/>
        <end position="241"/>
    </location>
</feature>
<keyword evidence="6 9" id="KW-1133">Transmembrane helix</keyword>
<dbReference type="InterPro" id="IPR055344">
    <property type="entry name" value="SecD_SecF_C_bact"/>
</dbReference>
<reference evidence="11 12" key="1">
    <citation type="submission" date="2019-11" db="EMBL/GenBank/DDBJ databases">
        <title>Draft Genome Sequences of Six Type Strains of the Genus Massilia.</title>
        <authorList>
            <person name="Miess H."/>
            <person name="Frediansyah A."/>
            <person name="Goeker M."/>
            <person name="Gross H."/>
        </authorList>
    </citation>
    <scope>NUCLEOTIDE SEQUENCE [LARGE SCALE GENOMIC DNA]</scope>
    <source>
        <strain evidence="11 12">DSM 17513</strain>
    </source>
</reference>
<evidence type="ECO:0000256" key="1">
    <source>
        <dbReference type="ARBA" id="ARBA00004651"/>
    </source>
</evidence>
<dbReference type="PRINTS" id="PR01755">
    <property type="entry name" value="SECFTRNLCASE"/>
</dbReference>
<organism evidence="11 12">
    <name type="scientific">Pseudoduganella dura</name>
    <dbReference type="NCBI Taxonomy" id="321982"/>
    <lineage>
        <taxon>Bacteria</taxon>
        <taxon>Pseudomonadati</taxon>
        <taxon>Pseudomonadota</taxon>
        <taxon>Betaproteobacteria</taxon>
        <taxon>Burkholderiales</taxon>
        <taxon>Oxalobacteraceae</taxon>
        <taxon>Telluria group</taxon>
        <taxon>Pseudoduganella</taxon>
    </lineage>
</organism>
<evidence type="ECO:0000313" key="11">
    <source>
        <dbReference type="EMBL" id="MUI14416.1"/>
    </source>
</evidence>
<evidence type="ECO:0000256" key="6">
    <source>
        <dbReference type="ARBA" id="ARBA00022989"/>
    </source>
</evidence>
<dbReference type="Pfam" id="PF02355">
    <property type="entry name" value="SecD_SecF_C"/>
    <property type="match status" value="1"/>
</dbReference>
<dbReference type="InterPro" id="IPR022645">
    <property type="entry name" value="SecD/SecF_bac"/>
</dbReference>
<evidence type="ECO:0000256" key="3">
    <source>
        <dbReference type="ARBA" id="ARBA00022475"/>
    </source>
</evidence>
<dbReference type="AlphaFoldDB" id="A0A6I3XFW3"/>
<evidence type="ECO:0000256" key="2">
    <source>
        <dbReference type="ARBA" id="ARBA00022448"/>
    </source>
</evidence>
<feature type="transmembrane region" description="Helical" evidence="9">
    <location>
        <begin position="190"/>
        <end position="211"/>
    </location>
</feature>
<sequence length="346" mass="37872">MEFFRIRRDIPFMRYATIFNIVSALTFVAAVYFLATKGLHLSIEFKGGTVVEVKYPHAADLERLRGTLRGAGFEHPEASTFGTASDVMIRLPVTPGASPDATSARAFEALCRAGQGTARVFDEATQKGGGAHARTACIDAAGNETVSLQRVEFVGPQVGEELAQNGLNALIMVVAGVMFYLAVRFEWKYAVAAIIANLHDVVIIMGFFAFFQWEFSLTVLAAILAVLGYSVNESVVIFDRIRENFRKQRRMTVHEVIDNAITSTMSRTIITHGCTEMMVLSMLFFGGPTLHHFAVALTIGILFGIYSSVFVAAAVAMKLGVRREDLVRPMREEEAREKDGTGGAVV</sequence>
<dbReference type="OrthoDB" id="9774769at2"/>
<dbReference type="GO" id="GO:0006605">
    <property type="term" value="P:protein targeting"/>
    <property type="evidence" value="ECO:0007669"/>
    <property type="project" value="UniProtKB-UniRule"/>
</dbReference>